<keyword evidence="2" id="KW-1185">Reference proteome</keyword>
<evidence type="ECO:0000313" key="1">
    <source>
        <dbReference type="EMBL" id="KRY62380.1"/>
    </source>
</evidence>
<dbReference type="Proteomes" id="UP000054995">
    <property type="component" value="Unassembled WGS sequence"/>
</dbReference>
<gene>
    <name evidence="1" type="ORF">T4D_10571</name>
</gene>
<sequence length="40" mass="4299">MSVPVSVYVQMLMSVPVSVCRVSHLNPELTDSLSKPASLP</sequence>
<comment type="caution">
    <text evidence="1">The sequence shown here is derived from an EMBL/GenBank/DDBJ whole genome shotgun (WGS) entry which is preliminary data.</text>
</comment>
<organism evidence="1 2">
    <name type="scientific">Trichinella pseudospiralis</name>
    <name type="common">Parasitic roundworm</name>
    <dbReference type="NCBI Taxonomy" id="6337"/>
    <lineage>
        <taxon>Eukaryota</taxon>
        <taxon>Metazoa</taxon>
        <taxon>Ecdysozoa</taxon>
        <taxon>Nematoda</taxon>
        <taxon>Enoplea</taxon>
        <taxon>Dorylaimia</taxon>
        <taxon>Trichinellida</taxon>
        <taxon>Trichinellidae</taxon>
        <taxon>Trichinella</taxon>
    </lineage>
</organism>
<protein>
    <submittedName>
        <fullName evidence="1">Uncharacterized protein</fullName>
    </submittedName>
</protein>
<dbReference type="EMBL" id="JYDT01003460">
    <property type="protein sequence ID" value="KRY62380.1"/>
    <property type="molecule type" value="Genomic_DNA"/>
</dbReference>
<proteinExistence type="predicted"/>
<reference evidence="1 2" key="1">
    <citation type="submission" date="2015-01" db="EMBL/GenBank/DDBJ databases">
        <title>Evolution of Trichinella species and genotypes.</title>
        <authorList>
            <person name="Korhonen P.K."/>
            <person name="Edoardo P."/>
            <person name="Giuseppe L.R."/>
            <person name="Gasser R.B."/>
        </authorList>
    </citation>
    <scope>NUCLEOTIDE SEQUENCE [LARGE SCALE GENOMIC DNA]</scope>
    <source>
        <strain evidence="1">ISS470</strain>
    </source>
</reference>
<name>A0A0V1DL86_TRIPS</name>
<dbReference type="AlphaFoldDB" id="A0A0V1DL86"/>
<evidence type="ECO:0000313" key="2">
    <source>
        <dbReference type="Proteomes" id="UP000054995"/>
    </source>
</evidence>
<accession>A0A0V1DL86</accession>